<evidence type="ECO:0008006" key="12">
    <source>
        <dbReference type="Google" id="ProtNLM"/>
    </source>
</evidence>
<name>A0A9P5SH09_9FUNG</name>
<evidence type="ECO:0000256" key="5">
    <source>
        <dbReference type="ARBA" id="ARBA00022692"/>
    </source>
</evidence>
<keyword evidence="6" id="KW-0735">Signal-anchor</keyword>
<dbReference type="GO" id="GO:0000033">
    <property type="term" value="F:alpha-1,3-mannosyltransferase activity"/>
    <property type="evidence" value="ECO:0007669"/>
    <property type="project" value="TreeGrafter"/>
</dbReference>
<dbReference type="AlphaFoldDB" id="A0A9P5SH09"/>
<dbReference type="InterPro" id="IPR022751">
    <property type="entry name" value="Alpha_mannosyltransferase"/>
</dbReference>
<comment type="subcellular location">
    <subcellularLocation>
        <location evidence="1">Membrane</location>
        <topology evidence="1">Single-pass type II membrane protein</topology>
    </subcellularLocation>
</comment>
<evidence type="ECO:0000256" key="4">
    <source>
        <dbReference type="ARBA" id="ARBA00022679"/>
    </source>
</evidence>
<organism evidence="10 11">
    <name type="scientific">Podila minutissima</name>
    <dbReference type="NCBI Taxonomy" id="64525"/>
    <lineage>
        <taxon>Eukaryota</taxon>
        <taxon>Fungi</taxon>
        <taxon>Fungi incertae sedis</taxon>
        <taxon>Mucoromycota</taxon>
        <taxon>Mortierellomycotina</taxon>
        <taxon>Mortierellomycetes</taxon>
        <taxon>Mortierellales</taxon>
        <taxon>Mortierellaceae</taxon>
        <taxon>Podila</taxon>
    </lineage>
</organism>
<protein>
    <recommendedName>
        <fullName evidence="12">Nucleotide-diphospho-sugar transferase domain-containing protein</fullName>
    </recommendedName>
</protein>
<keyword evidence="3" id="KW-0328">Glycosyltransferase</keyword>
<evidence type="ECO:0000256" key="8">
    <source>
        <dbReference type="ARBA" id="ARBA00023136"/>
    </source>
</evidence>
<keyword evidence="7" id="KW-1133">Transmembrane helix</keyword>
<evidence type="ECO:0000256" key="3">
    <source>
        <dbReference type="ARBA" id="ARBA00022676"/>
    </source>
</evidence>
<evidence type="ECO:0000256" key="1">
    <source>
        <dbReference type="ARBA" id="ARBA00004606"/>
    </source>
</evidence>
<dbReference type="Proteomes" id="UP000696485">
    <property type="component" value="Unassembled WGS sequence"/>
</dbReference>
<dbReference type="Pfam" id="PF11051">
    <property type="entry name" value="Mannosyl_trans3"/>
    <property type="match status" value="1"/>
</dbReference>
<comment type="similarity">
    <text evidence="2">Belongs to the MNN1/MNT family.</text>
</comment>
<dbReference type="InterPro" id="IPR029044">
    <property type="entry name" value="Nucleotide-diphossugar_trans"/>
</dbReference>
<proteinExistence type="inferred from homology"/>
<evidence type="ECO:0000256" key="7">
    <source>
        <dbReference type="ARBA" id="ARBA00022989"/>
    </source>
</evidence>
<dbReference type="EMBL" id="JAAAUY010000505">
    <property type="protein sequence ID" value="KAF9329094.1"/>
    <property type="molecule type" value="Genomic_DNA"/>
</dbReference>
<evidence type="ECO:0000313" key="11">
    <source>
        <dbReference type="Proteomes" id="UP000696485"/>
    </source>
</evidence>
<dbReference type="GO" id="GO:0005794">
    <property type="term" value="C:Golgi apparatus"/>
    <property type="evidence" value="ECO:0007669"/>
    <property type="project" value="TreeGrafter"/>
</dbReference>
<keyword evidence="9" id="KW-0325">Glycoprotein</keyword>
<evidence type="ECO:0000256" key="6">
    <source>
        <dbReference type="ARBA" id="ARBA00022968"/>
    </source>
</evidence>
<evidence type="ECO:0000313" key="10">
    <source>
        <dbReference type="EMBL" id="KAF9329094.1"/>
    </source>
</evidence>
<keyword evidence="4" id="KW-0808">Transferase</keyword>
<accession>A0A9P5SH09</accession>
<dbReference type="PANTHER" id="PTHR31392">
    <property type="entry name" value="ALPHA-1,3-MANNOSYLTRANSFERASE MNN1-RELATED"/>
    <property type="match status" value="1"/>
</dbReference>
<gene>
    <name evidence="10" type="ORF">BG006_007812</name>
</gene>
<evidence type="ECO:0000256" key="9">
    <source>
        <dbReference type="ARBA" id="ARBA00023180"/>
    </source>
</evidence>
<feature type="non-terminal residue" evidence="10">
    <location>
        <position position="1"/>
    </location>
</feature>
<keyword evidence="8" id="KW-0472">Membrane</keyword>
<dbReference type="SUPFAM" id="SSF53448">
    <property type="entry name" value="Nucleotide-diphospho-sugar transferases"/>
    <property type="match status" value="1"/>
</dbReference>
<keyword evidence="5" id="KW-0812">Transmembrane</keyword>
<dbReference type="PANTHER" id="PTHR31392:SF1">
    <property type="entry name" value="ALPHA-1,3-MANNOSYLTRANSFERASE MNN1-RELATED"/>
    <property type="match status" value="1"/>
</dbReference>
<dbReference type="GO" id="GO:0016020">
    <property type="term" value="C:membrane"/>
    <property type="evidence" value="ECO:0007669"/>
    <property type="project" value="UniProtKB-SubCell"/>
</dbReference>
<keyword evidence="11" id="KW-1185">Reference proteome</keyword>
<evidence type="ECO:0000256" key="2">
    <source>
        <dbReference type="ARBA" id="ARBA00009105"/>
    </source>
</evidence>
<dbReference type="GO" id="GO:0006493">
    <property type="term" value="P:protein O-linked glycosylation"/>
    <property type="evidence" value="ECO:0007669"/>
    <property type="project" value="TreeGrafter"/>
</dbReference>
<comment type="caution">
    <text evidence="10">The sequence shown here is derived from an EMBL/GenBank/DDBJ whole genome shotgun (WGS) entry which is preliminary data.</text>
</comment>
<sequence>MSSNIEVIDINKSFDNGYLQLKGWAIKSFAILASRFENATLIDTDVFFLQDLSELFKDPTYEELGVLFFYDRTVYGTDLRQYPGFMRATMPLIPGFRTKAAPSAGRP</sequence>
<reference evidence="10" key="1">
    <citation type="journal article" date="2020" name="Fungal Divers.">
        <title>Resolving the Mortierellaceae phylogeny through synthesis of multi-gene phylogenetics and phylogenomics.</title>
        <authorList>
            <person name="Vandepol N."/>
            <person name="Liber J."/>
            <person name="Desiro A."/>
            <person name="Na H."/>
            <person name="Kennedy M."/>
            <person name="Barry K."/>
            <person name="Grigoriev I.V."/>
            <person name="Miller A.N."/>
            <person name="O'Donnell K."/>
            <person name="Stajich J.E."/>
            <person name="Bonito G."/>
        </authorList>
    </citation>
    <scope>NUCLEOTIDE SEQUENCE</scope>
    <source>
        <strain evidence="10">NVP1</strain>
    </source>
</reference>